<comment type="caution">
    <text evidence="3">The sequence shown here is derived from an EMBL/GenBank/DDBJ whole genome shotgun (WGS) entry which is preliminary data.</text>
</comment>
<evidence type="ECO:0000259" key="2">
    <source>
        <dbReference type="Pfam" id="PF07589"/>
    </source>
</evidence>
<reference evidence="3 4" key="1">
    <citation type="journal article" date="2011" name="J. Bacteriol.">
        <title>Genome sequence of Methyloversatilis universalis FAM5T, a methylotrophic representative of the order Rhodocyclales.</title>
        <authorList>
            <person name="Kittichotirat W."/>
            <person name="Good N.M."/>
            <person name="Hall R."/>
            <person name="Bringel F."/>
            <person name="Lajus A."/>
            <person name="Medigue C."/>
            <person name="Smalley N.E."/>
            <person name="Beck D."/>
            <person name="Bumgarner R."/>
            <person name="Vuilleumier S."/>
            <person name="Kalyuzhnaya M.G."/>
        </authorList>
    </citation>
    <scope>NUCLEOTIDE SEQUENCE [LARGE SCALE GENOMIC DNA]</scope>
    <source>
        <strain evidence="4">ATCC BAA-1314 / JCM 13912 / FAM5</strain>
    </source>
</reference>
<dbReference type="Pfam" id="PF07589">
    <property type="entry name" value="PEP-CTERM"/>
    <property type="match status" value="1"/>
</dbReference>
<dbReference type="Proteomes" id="UP000005019">
    <property type="component" value="Unassembled WGS sequence"/>
</dbReference>
<feature type="domain" description="Ice-binding protein C-terminal" evidence="2">
    <location>
        <begin position="265"/>
        <end position="289"/>
    </location>
</feature>
<dbReference type="RefSeq" id="WP_008058091.1">
    <property type="nucleotide sequence ID" value="NZ_AFHG01000029.1"/>
</dbReference>
<keyword evidence="1" id="KW-0732">Signal</keyword>
<accession>F5R7S6</accession>
<feature type="signal peptide" evidence="1">
    <location>
        <begin position="1"/>
        <end position="21"/>
    </location>
</feature>
<evidence type="ECO:0000313" key="3">
    <source>
        <dbReference type="EMBL" id="EGK73113.1"/>
    </source>
</evidence>
<dbReference type="OrthoDB" id="8538324at2"/>
<name>F5R7S6_METUF</name>
<sequence length="293" mass="31241">MKKTVIAASLALMAAAGSAQAGDFFSLPTNLSTLTPGNGGLINGATNPAADRLHLDVESKKYLDGYDDDREWSDDPELRGSGNVVATEIIYNAVSGGITTATGTLTLLDWRVTTGVPLLPDEPQATIYDFVYRDSRDNALVFGTRYLNLVDNNQEVNFLYRYGFTGYSTAAAWTFLTDSDLRQYQAGATSSTSSSNLGLPYDPDTVRQRGDFSVSEGNPWSGLFLVKTNATAYTLGNKAIGYFQAGEEGQSPAGGFIGGFVPTAPVPEPETYALMLAGLGLIGLAARRRAQRG</sequence>
<evidence type="ECO:0000313" key="4">
    <source>
        <dbReference type="Proteomes" id="UP000005019"/>
    </source>
</evidence>
<dbReference type="AlphaFoldDB" id="F5R7S6"/>
<dbReference type="EMBL" id="AFHG01000029">
    <property type="protein sequence ID" value="EGK73113.1"/>
    <property type="molecule type" value="Genomic_DNA"/>
</dbReference>
<gene>
    <name evidence="3" type="ORF">METUNv1_00284</name>
</gene>
<dbReference type="NCBIfam" id="NF038126">
    <property type="entry name" value="PEP_CTERM_FxDxF"/>
    <property type="match status" value="1"/>
</dbReference>
<dbReference type="NCBIfam" id="NF035944">
    <property type="entry name" value="PEPxxWA-CTERM"/>
    <property type="match status" value="1"/>
</dbReference>
<protein>
    <recommendedName>
        <fullName evidence="2">Ice-binding protein C-terminal domain-containing protein</fullName>
    </recommendedName>
</protein>
<dbReference type="NCBIfam" id="TIGR02595">
    <property type="entry name" value="PEP_CTERM"/>
    <property type="match status" value="1"/>
</dbReference>
<feature type="chain" id="PRO_5003325701" description="Ice-binding protein C-terminal domain-containing protein" evidence="1">
    <location>
        <begin position="22"/>
        <end position="293"/>
    </location>
</feature>
<dbReference type="STRING" id="1000565.METUNv1_00284"/>
<dbReference type="InterPro" id="IPR013424">
    <property type="entry name" value="Ice-binding_C"/>
</dbReference>
<keyword evidence="4" id="KW-1185">Reference proteome</keyword>
<proteinExistence type="predicted"/>
<organism evidence="3 4">
    <name type="scientific">Methyloversatilis universalis (strain ATCC BAA-1314 / DSM 25237 / JCM 13912 / CCUG 52030 / FAM5)</name>
    <dbReference type="NCBI Taxonomy" id="1000565"/>
    <lineage>
        <taxon>Bacteria</taxon>
        <taxon>Pseudomonadati</taxon>
        <taxon>Pseudomonadota</taxon>
        <taxon>Betaproteobacteria</taxon>
        <taxon>Nitrosomonadales</taxon>
        <taxon>Sterolibacteriaceae</taxon>
        <taxon>Methyloversatilis</taxon>
    </lineage>
</organism>
<evidence type="ECO:0000256" key="1">
    <source>
        <dbReference type="SAM" id="SignalP"/>
    </source>
</evidence>